<accession>A0AAD6XMF1</accession>
<protein>
    <recommendedName>
        <fullName evidence="3">F-box domain-containing protein</fullName>
    </recommendedName>
</protein>
<dbReference type="Proteomes" id="UP001222325">
    <property type="component" value="Unassembled WGS sequence"/>
</dbReference>
<sequence>MSSSQRAKKAISPRLPNEIITEIIQATAKKDRACLCRVSKLFHGLGLLVVNRTVRLSHYASASGFCSGIIANPDRGLAIRSFTVLCIEDPWPDLQVDDAVTLSHLLIEAMKSMSGVEQLYIDPYVLLQPYRFTLLELSFPRLLVVDIGPPDSNRDLESSPVLDRVASFLARHPTLTRVRVSARGLRHPPSLSVRIPLPNLQYFDGTSALVSSLIVRGLRGAAISWDPCDKPAIEIDKIIRTLSLLTTPEIPFFSSHDYRPGFAKYIVAAVSKHIPHTRTFHLRSATFRQLELLGAETSHCMMTCLPRFTCLRYFAMDRVLDIAWDDEEDRVTVEGWGSACSTLEACCLNNRAWKKIDGGWDVYSMADFRVQAGLIKGVH</sequence>
<proteinExistence type="predicted"/>
<organism evidence="1 2">
    <name type="scientific">Mycena belliarum</name>
    <dbReference type="NCBI Taxonomy" id="1033014"/>
    <lineage>
        <taxon>Eukaryota</taxon>
        <taxon>Fungi</taxon>
        <taxon>Dikarya</taxon>
        <taxon>Basidiomycota</taxon>
        <taxon>Agaricomycotina</taxon>
        <taxon>Agaricomycetes</taxon>
        <taxon>Agaricomycetidae</taxon>
        <taxon>Agaricales</taxon>
        <taxon>Marasmiineae</taxon>
        <taxon>Mycenaceae</taxon>
        <taxon>Mycena</taxon>
    </lineage>
</organism>
<dbReference type="AlphaFoldDB" id="A0AAD6XMF1"/>
<reference evidence="1" key="1">
    <citation type="submission" date="2023-03" db="EMBL/GenBank/DDBJ databases">
        <title>Massive genome expansion in bonnet fungi (Mycena s.s.) driven by repeated elements and novel gene families across ecological guilds.</title>
        <authorList>
            <consortium name="Lawrence Berkeley National Laboratory"/>
            <person name="Harder C.B."/>
            <person name="Miyauchi S."/>
            <person name="Viragh M."/>
            <person name="Kuo A."/>
            <person name="Thoen E."/>
            <person name="Andreopoulos B."/>
            <person name="Lu D."/>
            <person name="Skrede I."/>
            <person name="Drula E."/>
            <person name="Henrissat B."/>
            <person name="Morin E."/>
            <person name="Kohler A."/>
            <person name="Barry K."/>
            <person name="LaButti K."/>
            <person name="Morin E."/>
            <person name="Salamov A."/>
            <person name="Lipzen A."/>
            <person name="Mereny Z."/>
            <person name="Hegedus B."/>
            <person name="Baldrian P."/>
            <person name="Stursova M."/>
            <person name="Weitz H."/>
            <person name="Taylor A."/>
            <person name="Grigoriev I.V."/>
            <person name="Nagy L.G."/>
            <person name="Martin F."/>
            <person name="Kauserud H."/>
        </authorList>
    </citation>
    <scope>NUCLEOTIDE SEQUENCE</scope>
    <source>
        <strain evidence="1">CBHHK173m</strain>
    </source>
</reference>
<comment type="caution">
    <text evidence="1">The sequence shown here is derived from an EMBL/GenBank/DDBJ whole genome shotgun (WGS) entry which is preliminary data.</text>
</comment>
<name>A0AAD6XMF1_9AGAR</name>
<dbReference type="EMBL" id="JARJCN010000037">
    <property type="protein sequence ID" value="KAJ7084641.1"/>
    <property type="molecule type" value="Genomic_DNA"/>
</dbReference>
<keyword evidence="2" id="KW-1185">Reference proteome</keyword>
<gene>
    <name evidence="1" type="ORF">B0H15DRAFT_848419</name>
</gene>
<evidence type="ECO:0008006" key="3">
    <source>
        <dbReference type="Google" id="ProtNLM"/>
    </source>
</evidence>
<evidence type="ECO:0000313" key="1">
    <source>
        <dbReference type="EMBL" id="KAJ7084641.1"/>
    </source>
</evidence>
<evidence type="ECO:0000313" key="2">
    <source>
        <dbReference type="Proteomes" id="UP001222325"/>
    </source>
</evidence>